<evidence type="ECO:0000256" key="2">
    <source>
        <dbReference type="ARBA" id="ARBA00008601"/>
    </source>
</evidence>
<dbReference type="EMBL" id="JADBGQ010000001">
    <property type="protein sequence ID" value="KAG5413389.1"/>
    <property type="molecule type" value="Genomic_DNA"/>
</dbReference>
<evidence type="ECO:0000313" key="5">
    <source>
        <dbReference type="EMBL" id="KAG5413389.1"/>
    </source>
</evidence>
<comment type="similarity">
    <text evidence="3">Belongs to the replication factor A protein 3 family.</text>
</comment>
<accession>A0ABQ7NR95</accession>
<name>A0ABQ7NR95_BRACM</name>
<dbReference type="PANTHER" id="PTHR45848">
    <property type="entry name" value="DUAL SPECIFICITY PROTEIN PHOSPHATASE 12 FAMILY MEMBER"/>
    <property type="match status" value="1"/>
</dbReference>
<gene>
    <name evidence="5" type="primary">A01p011240.1_BraROA</name>
    <name evidence="5" type="ORF">IGI04_000956</name>
</gene>
<dbReference type="Pfam" id="PF08661">
    <property type="entry name" value="Rep_fac-A_3"/>
    <property type="match status" value="1"/>
</dbReference>
<keyword evidence="6" id="KW-1185">Reference proteome</keyword>
<evidence type="ECO:0000256" key="4">
    <source>
        <dbReference type="ARBA" id="ARBA00023242"/>
    </source>
</evidence>
<reference evidence="5 6" key="1">
    <citation type="submission" date="2021-03" db="EMBL/GenBank/DDBJ databases">
        <authorList>
            <person name="King G.J."/>
            <person name="Bancroft I."/>
            <person name="Baten A."/>
            <person name="Bloomfield J."/>
            <person name="Borpatragohain P."/>
            <person name="He Z."/>
            <person name="Irish N."/>
            <person name="Irwin J."/>
            <person name="Liu K."/>
            <person name="Mauleon R.P."/>
            <person name="Moore J."/>
            <person name="Morris R."/>
            <person name="Ostergaard L."/>
            <person name="Wang B."/>
            <person name="Wells R."/>
        </authorList>
    </citation>
    <scope>NUCLEOTIDE SEQUENCE [LARGE SCALE GENOMIC DNA]</scope>
    <source>
        <strain evidence="5">R-o-18</strain>
        <tissue evidence="5">Leaf</tissue>
    </source>
</reference>
<evidence type="ECO:0000256" key="1">
    <source>
        <dbReference type="ARBA" id="ARBA00004123"/>
    </source>
</evidence>
<dbReference type="CDD" id="cd04479">
    <property type="entry name" value="RPA3"/>
    <property type="match status" value="1"/>
</dbReference>
<sequence>MDTSSPAAFVNGALLRRYIGQKVRAVVQVIRSDIGSVTGKSTDDQQIVVKGSPPPSLTTYLEVIGIAESENTIRADVWTNFGDNFDAGNYNELCKLANGEFRHIFGEEEEKISVKLSSLGKGKREEVMNELKVEVESKAMTDQSQMEVETDSSALESLSKPQAMYRCKKCRRIVAIEENIVPHEPGKGEECFAWKKRSGNYAERVQCSSIFVEPMKWMQNIHDGTVEEKLLCLGCNARLGYFNWAGMQCSCGAWVNPAFQLHKSRLDECKSEPNPNQGTV</sequence>
<dbReference type="InterPro" id="IPR013970">
    <property type="entry name" value="Rfa2"/>
</dbReference>
<evidence type="ECO:0000256" key="3">
    <source>
        <dbReference type="ARBA" id="ARBA00009761"/>
    </source>
</evidence>
<dbReference type="Gene3D" id="2.40.50.140">
    <property type="entry name" value="Nucleic acid-binding proteins"/>
    <property type="match status" value="1"/>
</dbReference>
<proteinExistence type="inferred from homology"/>
<comment type="subcellular location">
    <subcellularLocation>
        <location evidence="1">Nucleus</location>
    </subcellularLocation>
</comment>
<comment type="similarity">
    <text evidence="2">Belongs to the protein-tyrosine phosphatase family. Non-receptor class dual specificity subfamily.</text>
</comment>
<evidence type="ECO:0000313" key="6">
    <source>
        <dbReference type="Proteomes" id="UP000823674"/>
    </source>
</evidence>
<dbReference type="Proteomes" id="UP000823674">
    <property type="component" value="Chromosome A01"/>
</dbReference>
<dbReference type="SUPFAM" id="SSF50249">
    <property type="entry name" value="Nucleic acid-binding proteins"/>
    <property type="match status" value="1"/>
</dbReference>
<dbReference type="PANTHER" id="PTHR45848:SF6">
    <property type="entry name" value="OS02G0251700 PROTEIN"/>
    <property type="match status" value="1"/>
</dbReference>
<keyword evidence="4" id="KW-0539">Nucleus</keyword>
<dbReference type="InterPro" id="IPR012340">
    <property type="entry name" value="NA-bd_OB-fold"/>
</dbReference>
<protein>
    <submittedName>
        <fullName evidence="5">Uncharacterized protein</fullName>
    </submittedName>
</protein>
<organism evidence="5 6">
    <name type="scientific">Brassica rapa subsp. trilocularis</name>
    <dbReference type="NCBI Taxonomy" id="1813537"/>
    <lineage>
        <taxon>Eukaryota</taxon>
        <taxon>Viridiplantae</taxon>
        <taxon>Streptophyta</taxon>
        <taxon>Embryophyta</taxon>
        <taxon>Tracheophyta</taxon>
        <taxon>Spermatophyta</taxon>
        <taxon>Magnoliopsida</taxon>
        <taxon>eudicotyledons</taxon>
        <taxon>Gunneridae</taxon>
        <taxon>Pentapetalae</taxon>
        <taxon>rosids</taxon>
        <taxon>malvids</taxon>
        <taxon>Brassicales</taxon>
        <taxon>Brassicaceae</taxon>
        <taxon>Brassiceae</taxon>
        <taxon>Brassica</taxon>
    </lineage>
</organism>
<comment type="caution">
    <text evidence="5">The sequence shown here is derived from an EMBL/GenBank/DDBJ whole genome shotgun (WGS) entry which is preliminary data.</text>
</comment>